<dbReference type="AlphaFoldDB" id="A0A0P0WR40"/>
<protein>
    <submittedName>
        <fullName evidence="1">Os05g0595450 protein</fullName>
    </submittedName>
</protein>
<dbReference type="Proteomes" id="UP000059680">
    <property type="component" value="Chromosome 5"/>
</dbReference>
<accession>A0A0P0WR40</accession>
<reference evidence="1 2" key="2">
    <citation type="journal article" date="2013" name="Plant Cell Physiol.">
        <title>Rice Annotation Project Database (RAP-DB): an integrative and interactive database for rice genomics.</title>
        <authorList>
            <person name="Sakai H."/>
            <person name="Lee S.S."/>
            <person name="Tanaka T."/>
            <person name="Numa H."/>
            <person name="Kim J."/>
            <person name="Kawahara Y."/>
            <person name="Wakimoto H."/>
            <person name="Yang C.C."/>
            <person name="Iwamoto M."/>
            <person name="Abe T."/>
            <person name="Yamada Y."/>
            <person name="Muto A."/>
            <person name="Inokuchi H."/>
            <person name="Ikemura T."/>
            <person name="Matsumoto T."/>
            <person name="Sasaki T."/>
            <person name="Itoh T."/>
        </authorList>
    </citation>
    <scope>NUCLEOTIDE SEQUENCE [LARGE SCALE GENOMIC DNA]</scope>
    <source>
        <strain evidence="2">cv. Nipponbare</strain>
    </source>
</reference>
<dbReference type="InParanoid" id="A0A0P0WR40"/>
<keyword evidence="2" id="KW-1185">Reference proteome</keyword>
<dbReference type="PaxDb" id="39947-A0A0P0WR40"/>
<dbReference type="EMBL" id="AP014961">
    <property type="protein sequence ID" value="BAS95671.1"/>
    <property type="molecule type" value="Genomic_DNA"/>
</dbReference>
<evidence type="ECO:0000313" key="2">
    <source>
        <dbReference type="Proteomes" id="UP000059680"/>
    </source>
</evidence>
<sequence length="115" mass="12919">MIIYLPTTTARSPLMVPGSDFCGSVAPISFLPYLITPSPSQTCIIHRARAKEVTQSIEERSVFQIMIVLLSKFFGWNHQLDGNKLESFSFKSGQYLRNLPLWTPSGLMAIKVRSI</sequence>
<reference evidence="2" key="1">
    <citation type="journal article" date="2005" name="Nature">
        <title>The map-based sequence of the rice genome.</title>
        <authorList>
            <consortium name="International rice genome sequencing project (IRGSP)"/>
            <person name="Matsumoto T."/>
            <person name="Wu J."/>
            <person name="Kanamori H."/>
            <person name="Katayose Y."/>
            <person name="Fujisawa M."/>
            <person name="Namiki N."/>
            <person name="Mizuno H."/>
            <person name="Yamamoto K."/>
            <person name="Antonio B.A."/>
            <person name="Baba T."/>
            <person name="Sakata K."/>
            <person name="Nagamura Y."/>
            <person name="Aoki H."/>
            <person name="Arikawa K."/>
            <person name="Arita K."/>
            <person name="Bito T."/>
            <person name="Chiden Y."/>
            <person name="Fujitsuka N."/>
            <person name="Fukunaka R."/>
            <person name="Hamada M."/>
            <person name="Harada C."/>
            <person name="Hayashi A."/>
            <person name="Hijishita S."/>
            <person name="Honda M."/>
            <person name="Hosokawa S."/>
            <person name="Ichikawa Y."/>
            <person name="Idonuma A."/>
            <person name="Iijima M."/>
            <person name="Ikeda M."/>
            <person name="Ikeno M."/>
            <person name="Ito K."/>
            <person name="Ito S."/>
            <person name="Ito T."/>
            <person name="Ito Y."/>
            <person name="Ito Y."/>
            <person name="Iwabuchi A."/>
            <person name="Kamiya K."/>
            <person name="Karasawa W."/>
            <person name="Kurita K."/>
            <person name="Katagiri S."/>
            <person name="Kikuta A."/>
            <person name="Kobayashi H."/>
            <person name="Kobayashi N."/>
            <person name="Machita K."/>
            <person name="Maehara T."/>
            <person name="Masukawa M."/>
            <person name="Mizubayashi T."/>
            <person name="Mukai Y."/>
            <person name="Nagasaki H."/>
            <person name="Nagata Y."/>
            <person name="Naito S."/>
            <person name="Nakashima M."/>
            <person name="Nakama Y."/>
            <person name="Nakamichi Y."/>
            <person name="Nakamura M."/>
            <person name="Meguro A."/>
            <person name="Negishi M."/>
            <person name="Ohta I."/>
            <person name="Ohta T."/>
            <person name="Okamoto M."/>
            <person name="Ono N."/>
            <person name="Saji S."/>
            <person name="Sakaguchi M."/>
            <person name="Sakai K."/>
            <person name="Shibata M."/>
            <person name="Shimokawa T."/>
            <person name="Song J."/>
            <person name="Takazaki Y."/>
            <person name="Terasawa K."/>
            <person name="Tsugane M."/>
            <person name="Tsuji K."/>
            <person name="Ueda S."/>
            <person name="Waki K."/>
            <person name="Yamagata H."/>
            <person name="Yamamoto M."/>
            <person name="Yamamoto S."/>
            <person name="Yamane H."/>
            <person name="Yoshiki S."/>
            <person name="Yoshihara R."/>
            <person name="Yukawa K."/>
            <person name="Zhong H."/>
            <person name="Yano M."/>
            <person name="Yuan Q."/>
            <person name="Ouyang S."/>
            <person name="Liu J."/>
            <person name="Jones K.M."/>
            <person name="Gansberger K."/>
            <person name="Moffat K."/>
            <person name="Hill J."/>
            <person name="Bera J."/>
            <person name="Fadrosh D."/>
            <person name="Jin S."/>
            <person name="Johri S."/>
            <person name="Kim M."/>
            <person name="Overton L."/>
            <person name="Reardon M."/>
            <person name="Tsitrin T."/>
            <person name="Vuong H."/>
            <person name="Weaver B."/>
            <person name="Ciecko A."/>
            <person name="Tallon L."/>
            <person name="Jackson J."/>
            <person name="Pai G."/>
            <person name="Aken S.V."/>
            <person name="Utterback T."/>
            <person name="Reidmuller S."/>
            <person name="Feldblyum T."/>
            <person name="Hsiao J."/>
            <person name="Zismann V."/>
            <person name="Iobst S."/>
            <person name="de Vazeille A.R."/>
            <person name="Buell C.R."/>
            <person name="Ying K."/>
            <person name="Li Y."/>
            <person name="Lu T."/>
            <person name="Huang Y."/>
            <person name="Zhao Q."/>
            <person name="Feng Q."/>
            <person name="Zhang L."/>
            <person name="Zhu J."/>
            <person name="Weng Q."/>
            <person name="Mu J."/>
            <person name="Lu Y."/>
            <person name="Fan D."/>
            <person name="Liu Y."/>
            <person name="Guan J."/>
            <person name="Zhang Y."/>
            <person name="Yu S."/>
            <person name="Liu X."/>
            <person name="Zhang Y."/>
            <person name="Hong G."/>
            <person name="Han B."/>
            <person name="Choisne N."/>
            <person name="Demange N."/>
            <person name="Orjeda G."/>
            <person name="Samain S."/>
            <person name="Cattolico L."/>
            <person name="Pelletier E."/>
            <person name="Couloux A."/>
            <person name="Segurens B."/>
            <person name="Wincker P."/>
            <person name="D'Hont A."/>
            <person name="Scarpelli C."/>
            <person name="Weissenbach J."/>
            <person name="Salanoubat M."/>
            <person name="Quetier F."/>
            <person name="Yu Y."/>
            <person name="Kim H.R."/>
            <person name="Rambo T."/>
            <person name="Currie J."/>
            <person name="Collura K."/>
            <person name="Luo M."/>
            <person name="Yang T."/>
            <person name="Ammiraju J.S.S."/>
            <person name="Engler F."/>
            <person name="Soderlund C."/>
            <person name="Wing R.A."/>
            <person name="Palmer L.E."/>
            <person name="de la Bastide M."/>
            <person name="Spiegel L."/>
            <person name="Nascimento L."/>
            <person name="Zutavern T."/>
            <person name="O'Shaughnessy A."/>
            <person name="Dike S."/>
            <person name="Dedhia N."/>
            <person name="Preston R."/>
            <person name="Balija V."/>
            <person name="McCombie W.R."/>
            <person name="Chow T."/>
            <person name="Chen H."/>
            <person name="Chung M."/>
            <person name="Chen C."/>
            <person name="Shaw J."/>
            <person name="Wu H."/>
            <person name="Hsiao K."/>
            <person name="Chao Y."/>
            <person name="Chu M."/>
            <person name="Cheng C."/>
            <person name="Hour A."/>
            <person name="Lee P."/>
            <person name="Lin S."/>
            <person name="Lin Y."/>
            <person name="Liou J."/>
            <person name="Liu S."/>
            <person name="Hsing Y."/>
            <person name="Raghuvanshi S."/>
            <person name="Mohanty A."/>
            <person name="Bharti A.K."/>
            <person name="Gaur A."/>
            <person name="Gupta V."/>
            <person name="Kumar D."/>
            <person name="Ravi V."/>
            <person name="Vij S."/>
            <person name="Kapur A."/>
            <person name="Khurana P."/>
            <person name="Khurana P."/>
            <person name="Khurana J.P."/>
            <person name="Tyagi A.K."/>
            <person name="Gaikwad K."/>
            <person name="Singh A."/>
            <person name="Dalal V."/>
            <person name="Srivastava S."/>
            <person name="Dixit A."/>
            <person name="Pal A.K."/>
            <person name="Ghazi I.A."/>
            <person name="Yadav M."/>
            <person name="Pandit A."/>
            <person name="Bhargava A."/>
            <person name="Sureshbabu K."/>
            <person name="Batra K."/>
            <person name="Sharma T.R."/>
            <person name="Mohapatra T."/>
            <person name="Singh N.K."/>
            <person name="Messing J."/>
            <person name="Nelson A.B."/>
            <person name="Fuks G."/>
            <person name="Kavchok S."/>
            <person name="Keizer G."/>
            <person name="Linton E."/>
            <person name="Llaca V."/>
            <person name="Song R."/>
            <person name="Tanyolac B."/>
            <person name="Young S."/>
            <person name="Ho-Il K."/>
            <person name="Hahn J.H."/>
            <person name="Sangsakoo G."/>
            <person name="Vanavichit A."/>
            <person name="de Mattos Luiz.A.T."/>
            <person name="Zimmer P.D."/>
            <person name="Malone G."/>
            <person name="Dellagostin O."/>
            <person name="de Oliveira A.C."/>
            <person name="Bevan M."/>
            <person name="Bancroft I."/>
            <person name="Minx P."/>
            <person name="Cordum H."/>
            <person name="Wilson R."/>
            <person name="Cheng Z."/>
            <person name="Jin W."/>
            <person name="Jiang J."/>
            <person name="Leong S.A."/>
            <person name="Iwama H."/>
            <person name="Gojobori T."/>
            <person name="Itoh T."/>
            <person name="Niimura Y."/>
            <person name="Fujii Y."/>
            <person name="Habara T."/>
            <person name="Sakai H."/>
            <person name="Sato Y."/>
            <person name="Wilson G."/>
            <person name="Kumar K."/>
            <person name="McCouch S."/>
            <person name="Juretic N."/>
            <person name="Hoen D."/>
            <person name="Wright S."/>
            <person name="Bruskiewich R."/>
            <person name="Bureau T."/>
            <person name="Miyao A."/>
            <person name="Hirochika H."/>
            <person name="Nishikawa T."/>
            <person name="Kadowaki K."/>
            <person name="Sugiura M."/>
            <person name="Burr B."/>
            <person name="Sasaki T."/>
        </authorList>
    </citation>
    <scope>NUCLEOTIDE SEQUENCE [LARGE SCALE GENOMIC DNA]</scope>
    <source>
        <strain evidence="2">cv. Nipponbare</strain>
    </source>
</reference>
<feature type="non-terminal residue" evidence="1">
    <location>
        <position position="115"/>
    </location>
</feature>
<organism evidence="1 2">
    <name type="scientific">Oryza sativa subsp. japonica</name>
    <name type="common">Rice</name>
    <dbReference type="NCBI Taxonomy" id="39947"/>
    <lineage>
        <taxon>Eukaryota</taxon>
        <taxon>Viridiplantae</taxon>
        <taxon>Streptophyta</taxon>
        <taxon>Embryophyta</taxon>
        <taxon>Tracheophyta</taxon>
        <taxon>Spermatophyta</taxon>
        <taxon>Magnoliopsida</taxon>
        <taxon>Liliopsida</taxon>
        <taxon>Poales</taxon>
        <taxon>Poaceae</taxon>
        <taxon>BOP clade</taxon>
        <taxon>Oryzoideae</taxon>
        <taxon>Oryzeae</taxon>
        <taxon>Oryzinae</taxon>
        <taxon>Oryza</taxon>
        <taxon>Oryza sativa</taxon>
    </lineage>
</organism>
<evidence type="ECO:0000313" key="1">
    <source>
        <dbReference type="EMBL" id="BAS95671.1"/>
    </source>
</evidence>
<gene>
    <name evidence="1" type="ordered locus">Os05g0595450</name>
    <name evidence="1" type="ORF">OSNPB_050595450</name>
</gene>
<proteinExistence type="predicted"/>
<name>A0A0P0WR40_ORYSJ</name>
<reference evidence="1 2" key="3">
    <citation type="journal article" date="2013" name="Rice">
        <title>Improvement of the Oryza sativa Nipponbare reference genome using next generation sequence and optical map data.</title>
        <authorList>
            <person name="Kawahara Y."/>
            <person name="de la Bastide M."/>
            <person name="Hamilton J.P."/>
            <person name="Kanamori H."/>
            <person name="McCombie W.R."/>
            <person name="Ouyang S."/>
            <person name="Schwartz D.C."/>
            <person name="Tanaka T."/>
            <person name="Wu J."/>
            <person name="Zhou S."/>
            <person name="Childs K.L."/>
            <person name="Davidson R.M."/>
            <person name="Lin H."/>
            <person name="Quesada-Ocampo L."/>
            <person name="Vaillancourt B."/>
            <person name="Sakai H."/>
            <person name="Lee S.S."/>
            <person name="Kim J."/>
            <person name="Numa H."/>
            <person name="Itoh T."/>
            <person name="Buell C.R."/>
            <person name="Matsumoto T."/>
        </authorList>
    </citation>
    <scope>NUCLEOTIDE SEQUENCE [LARGE SCALE GENOMIC DNA]</scope>
    <source>
        <strain evidence="2">cv. Nipponbare</strain>
    </source>
</reference>
<dbReference type="Gramene" id="Os05t0595450-00">
    <property type="protein sequence ID" value="Os05t0595450-00"/>
    <property type="gene ID" value="Os05g0595450"/>
</dbReference>